<name>A0A398DG85_9BACT</name>
<feature type="domain" description="Putative heavy-metal chelation" evidence="1">
    <location>
        <begin position="112"/>
        <end position="245"/>
    </location>
</feature>
<dbReference type="AlphaFoldDB" id="A0A398DG85"/>
<comment type="caution">
    <text evidence="3">The sequence shown here is derived from an EMBL/GenBank/DDBJ whole genome shotgun (WGS) entry which is preliminary data.</text>
</comment>
<dbReference type="SUPFAM" id="SSF159713">
    <property type="entry name" value="Dhaf3308-like"/>
    <property type="match status" value="1"/>
</dbReference>
<sequence>MRRRTTPPEYDALYRDLIAQCDDEPVQDVIAGQIWSLVQTEHATGLSMSLRPMATGGHSTSFHLRGKPLVELAELSVSWNPREAAIGMAAICAACNLTSRFAGAEEANGRDLLLKKVAGKKVGLIGHFPWTDEIRSASDSLTVFEQRPQEGDLPQQAEEYLLPHLDVVAITGSALSNKTLPRLLELACNAWVMLIGPSTPLSVLMFDYGVDALSGCVARDPEELAEVVREGGGVHEFRNAVRFVTLQKP</sequence>
<evidence type="ECO:0000313" key="3">
    <source>
        <dbReference type="EMBL" id="RIE13750.1"/>
    </source>
</evidence>
<dbReference type="Pfam" id="PF04016">
    <property type="entry name" value="DUF364"/>
    <property type="match status" value="1"/>
</dbReference>
<dbReference type="Gene3D" id="3.30.390.100">
    <property type="match status" value="1"/>
</dbReference>
<evidence type="ECO:0000259" key="2">
    <source>
        <dbReference type="Pfam" id="PF13938"/>
    </source>
</evidence>
<accession>A0A398DG85</accession>
<dbReference type="RefSeq" id="WP_119119453.1">
    <property type="nucleotide sequence ID" value="NZ_QXIU01000066.1"/>
</dbReference>
<protein>
    <recommendedName>
        <fullName evidence="5">DUF364 domain-containing protein</fullName>
    </recommendedName>
</protein>
<dbReference type="OrthoDB" id="9806942at2"/>
<dbReference type="EMBL" id="QXIU01000066">
    <property type="protein sequence ID" value="RIE13750.1"/>
    <property type="molecule type" value="Genomic_DNA"/>
</dbReference>
<proteinExistence type="predicted"/>
<reference evidence="3 4" key="1">
    <citation type="submission" date="2018-09" db="EMBL/GenBank/DDBJ databases">
        <title>Discovery and Ecogenomic Context for Candidatus Cryosericales, a Global Caldiserica Order Active in Thawing Permafrost.</title>
        <authorList>
            <person name="Martinez M.A."/>
            <person name="Woodcroft B.J."/>
            <person name="Ignacio Espinoza J.C."/>
            <person name="Zayed A."/>
            <person name="Singleton C.M."/>
            <person name="Boyd J."/>
            <person name="Li Y.-F."/>
            <person name="Purvine S."/>
            <person name="Maughan H."/>
            <person name="Hodgkins S.B."/>
            <person name="Anderson D."/>
            <person name="Sederholm M."/>
            <person name="Temperton B."/>
            <person name="Saleska S.R."/>
            <person name="Tyson G.W."/>
            <person name="Rich V.I."/>
        </authorList>
    </citation>
    <scope>NUCLEOTIDE SEQUENCE [LARGE SCALE GENOMIC DNA]</scope>
    <source>
        <strain evidence="3 4">SMC5</strain>
    </source>
</reference>
<feature type="domain" description="DUF4213" evidence="2">
    <location>
        <begin position="14"/>
        <end position="93"/>
    </location>
</feature>
<evidence type="ECO:0000259" key="1">
    <source>
        <dbReference type="Pfam" id="PF04016"/>
    </source>
</evidence>
<evidence type="ECO:0000313" key="4">
    <source>
        <dbReference type="Proteomes" id="UP000266489"/>
    </source>
</evidence>
<dbReference type="Gene3D" id="3.40.50.11590">
    <property type="match status" value="1"/>
</dbReference>
<dbReference type="Pfam" id="PF13938">
    <property type="entry name" value="DUF4213"/>
    <property type="match status" value="1"/>
</dbReference>
<dbReference type="InterPro" id="IPR025251">
    <property type="entry name" value="DUF4213"/>
</dbReference>
<dbReference type="InterPro" id="IPR007161">
    <property type="entry name" value="DUF364"/>
</dbReference>
<evidence type="ECO:0008006" key="5">
    <source>
        <dbReference type="Google" id="ProtNLM"/>
    </source>
</evidence>
<organism evidence="3 4">
    <name type="scientific">Candidatus Cryosericum odellii</name>
    <dbReference type="NCBI Taxonomy" id="2290917"/>
    <lineage>
        <taxon>Bacteria</taxon>
        <taxon>Pseudomonadati</taxon>
        <taxon>Caldisericota/Cryosericota group</taxon>
        <taxon>Candidatus Cryosericota</taxon>
        <taxon>Candidatus Cryosericia</taxon>
        <taxon>Candidatus Cryosericales</taxon>
        <taxon>Candidatus Cryosericaceae</taxon>
        <taxon>Candidatus Cryosericum</taxon>
    </lineage>
</organism>
<dbReference type="Proteomes" id="UP000266489">
    <property type="component" value="Unassembled WGS sequence"/>
</dbReference>
<gene>
    <name evidence="3" type="ORF">SMC5_02500</name>
</gene>